<proteinExistence type="predicted"/>
<reference evidence="2 3" key="1">
    <citation type="journal article" date="2019" name="Gigascience">
        <title>Whole-genome sequence of the oriental lung fluke Paragonimus westermani.</title>
        <authorList>
            <person name="Oey H."/>
            <person name="Zakrzewski M."/>
            <person name="Narain K."/>
            <person name="Devi K.R."/>
            <person name="Agatsuma T."/>
            <person name="Nawaratna S."/>
            <person name="Gobert G.N."/>
            <person name="Jones M.K."/>
            <person name="Ragan M.A."/>
            <person name="McManus D.P."/>
            <person name="Krause L."/>
        </authorList>
    </citation>
    <scope>NUCLEOTIDE SEQUENCE [LARGE SCALE GENOMIC DNA]</scope>
    <source>
        <strain evidence="2 3">IND2009</strain>
    </source>
</reference>
<dbReference type="Proteomes" id="UP000324629">
    <property type="component" value="Unassembled WGS sequence"/>
</dbReference>
<accession>A0A5J4NWD8</accession>
<organism evidence="2 3">
    <name type="scientific">Paragonimus westermani</name>
    <dbReference type="NCBI Taxonomy" id="34504"/>
    <lineage>
        <taxon>Eukaryota</taxon>
        <taxon>Metazoa</taxon>
        <taxon>Spiralia</taxon>
        <taxon>Lophotrochozoa</taxon>
        <taxon>Platyhelminthes</taxon>
        <taxon>Trematoda</taxon>
        <taxon>Digenea</taxon>
        <taxon>Plagiorchiida</taxon>
        <taxon>Troglotremata</taxon>
        <taxon>Troglotrematidae</taxon>
        <taxon>Paragonimus</taxon>
    </lineage>
</organism>
<feature type="compositionally biased region" description="Polar residues" evidence="1">
    <location>
        <begin position="17"/>
        <end position="30"/>
    </location>
</feature>
<feature type="region of interest" description="Disordered" evidence="1">
    <location>
        <begin position="1"/>
        <end position="30"/>
    </location>
</feature>
<protein>
    <submittedName>
        <fullName evidence="2">Uncharacterized protein</fullName>
    </submittedName>
</protein>
<dbReference type="AlphaFoldDB" id="A0A5J4NWD8"/>
<gene>
    <name evidence="2" type="ORF">DEA37_0009046</name>
</gene>
<comment type="caution">
    <text evidence="2">The sequence shown here is derived from an EMBL/GenBank/DDBJ whole genome shotgun (WGS) entry which is preliminary data.</text>
</comment>
<evidence type="ECO:0000256" key="1">
    <source>
        <dbReference type="SAM" id="MobiDB-lite"/>
    </source>
</evidence>
<keyword evidence="3" id="KW-1185">Reference proteome</keyword>
<feature type="non-terminal residue" evidence="2">
    <location>
        <position position="1"/>
    </location>
</feature>
<dbReference type="EMBL" id="QNGE01000585">
    <property type="protein sequence ID" value="KAA3679936.1"/>
    <property type="molecule type" value="Genomic_DNA"/>
</dbReference>
<name>A0A5J4NWD8_9TREM</name>
<evidence type="ECO:0000313" key="3">
    <source>
        <dbReference type="Proteomes" id="UP000324629"/>
    </source>
</evidence>
<evidence type="ECO:0000313" key="2">
    <source>
        <dbReference type="EMBL" id="KAA3679936.1"/>
    </source>
</evidence>
<sequence>SSTTAEIVDDRRGQSPVIPSTSSTEANRVTEKPVSNLTGTYLIPVHLTRPSEPILFTKLRIQFADLPYLHVYPYSRFFRYLLRGTIFMIRNEVGK</sequence>